<accession>A0ABV5Z9W9</accession>
<dbReference type="Gene3D" id="1.20.1600.10">
    <property type="entry name" value="Outer membrane efflux proteins (OEP)"/>
    <property type="match status" value="1"/>
</dbReference>
<dbReference type="InterPro" id="IPR003423">
    <property type="entry name" value="OMP_efflux"/>
</dbReference>
<dbReference type="Proteomes" id="UP001589628">
    <property type="component" value="Unassembled WGS sequence"/>
</dbReference>
<evidence type="ECO:0000313" key="4">
    <source>
        <dbReference type="Proteomes" id="UP001589628"/>
    </source>
</evidence>
<feature type="signal peptide" evidence="2">
    <location>
        <begin position="1"/>
        <end position="24"/>
    </location>
</feature>
<evidence type="ECO:0000256" key="1">
    <source>
        <dbReference type="ARBA" id="ARBA00007613"/>
    </source>
</evidence>
<dbReference type="PANTHER" id="PTHR30203">
    <property type="entry name" value="OUTER MEMBRANE CATION EFFLUX PROTEIN"/>
    <property type="match status" value="1"/>
</dbReference>
<reference evidence="3 4" key="1">
    <citation type="submission" date="2024-09" db="EMBL/GenBank/DDBJ databases">
        <authorList>
            <person name="Sun Q."/>
            <person name="Mori K."/>
        </authorList>
    </citation>
    <scope>NUCLEOTIDE SEQUENCE [LARGE SCALE GENOMIC DNA]</scope>
    <source>
        <strain evidence="3 4">ATCC 51285</strain>
    </source>
</reference>
<proteinExistence type="inferred from homology"/>
<organism evidence="3 4">
    <name type="scientific">Balneatrix alpica</name>
    <dbReference type="NCBI Taxonomy" id="75684"/>
    <lineage>
        <taxon>Bacteria</taxon>
        <taxon>Pseudomonadati</taxon>
        <taxon>Pseudomonadota</taxon>
        <taxon>Gammaproteobacteria</taxon>
        <taxon>Oceanospirillales</taxon>
        <taxon>Balneatrichaceae</taxon>
        <taxon>Balneatrix</taxon>
    </lineage>
</organism>
<comment type="similarity">
    <text evidence="1">Belongs to the outer membrane factor (OMF) (TC 1.B.17) family.</text>
</comment>
<protein>
    <submittedName>
        <fullName evidence="3">TolC family protein</fullName>
    </submittedName>
</protein>
<dbReference type="Pfam" id="PF02321">
    <property type="entry name" value="OEP"/>
    <property type="match status" value="1"/>
</dbReference>
<gene>
    <name evidence="3" type="ORF">ACFFLH_06460</name>
</gene>
<evidence type="ECO:0000256" key="2">
    <source>
        <dbReference type="SAM" id="SignalP"/>
    </source>
</evidence>
<sequence>MFAFSSPWRVALASLTLVAGHALADDALPAQADLATLLQYLQRHHPALLAGQAEVNAVRQRALAANNLPDPMVGIELMDITNTMGDGQLSLLPGQVGQTNYQLTQALPFPGKLAGREAQLNALADQRQAGVEVEALNLRSQLQQGYSEYLLAYQQQHILQESLGWLDALNQTLTRNYGLGLASQSDVIRAQAEITRLQLDLLEQQRLRQRAQANINGLLLRPPHAELPQPQASQPPATLPSLDNLLARAAQHPQLAGSRAGLDAAQKARELAYLERYPDFSLRLSNNRPRQGQDSWGLMLELNLPLQQGRRRAEEAEAEAMVTSAYQLLQLSQSQLHAELGSAYASLSANQQKAQLLRDTLLPQAEAAAAAARLGYSHNRQPFAEVLNAELQVLSVRLNLTEAEAAITLALAELERYLGATL</sequence>
<dbReference type="InterPro" id="IPR010131">
    <property type="entry name" value="MdtP/NodT-like"/>
</dbReference>
<dbReference type="SUPFAM" id="SSF56954">
    <property type="entry name" value="Outer membrane efflux proteins (OEP)"/>
    <property type="match status" value="1"/>
</dbReference>
<comment type="caution">
    <text evidence="3">The sequence shown here is derived from an EMBL/GenBank/DDBJ whole genome shotgun (WGS) entry which is preliminary data.</text>
</comment>
<dbReference type="PANTHER" id="PTHR30203:SF24">
    <property type="entry name" value="BLR4935 PROTEIN"/>
    <property type="match status" value="1"/>
</dbReference>
<name>A0ABV5Z9W9_9GAMM</name>
<dbReference type="RefSeq" id="WP_027311547.1">
    <property type="nucleotide sequence ID" value="NZ_JBHLZN010000002.1"/>
</dbReference>
<dbReference type="EMBL" id="JBHLZN010000002">
    <property type="protein sequence ID" value="MFB9886045.1"/>
    <property type="molecule type" value="Genomic_DNA"/>
</dbReference>
<evidence type="ECO:0000313" key="3">
    <source>
        <dbReference type="EMBL" id="MFB9886045.1"/>
    </source>
</evidence>
<keyword evidence="4" id="KW-1185">Reference proteome</keyword>
<feature type="chain" id="PRO_5047027162" evidence="2">
    <location>
        <begin position="25"/>
        <end position="422"/>
    </location>
</feature>
<keyword evidence="2" id="KW-0732">Signal</keyword>